<dbReference type="Pfam" id="PF08239">
    <property type="entry name" value="SH3_3"/>
    <property type="match status" value="1"/>
</dbReference>
<dbReference type="PANTHER" id="PTHR34408">
    <property type="entry name" value="FAMILY PROTEIN, PUTATIVE-RELATED"/>
    <property type="match status" value="1"/>
</dbReference>
<dbReference type="SMART" id="SM00287">
    <property type="entry name" value="SH3b"/>
    <property type="match status" value="1"/>
</dbReference>
<accession>N6UL39</accession>
<evidence type="ECO:0000313" key="3">
    <source>
        <dbReference type="Proteomes" id="UP000014242"/>
    </source>
</evidence>
<reference evidence="2 3" key="1">
    <citation type="journal article" date="2013" name="PLoS Genet.">
        <title>A gene transfer agent and a dynamic repertoire of secretion systems hold the keys to the explosive radiation of the emerging pathogen Bartonella.</title>
        <authorList>
            <person name="Guy L."/>
            <person name="Nystedt B."/>
            <person name="Toft C."/>
            <person name="Zaremba-Niedzwiedzka K."/>
            <person name="Berglund E.C."/>
            <person name="Granberg F."/>
            <person name="Naslund K."/>
            <person name="Eriksson A.S."/>
            <person name="Andersson S.G."/>
        </authorList>
    </citation>
    <scope>NUCLEOTIDE SEQUENCE [LARGE SCALE GENOMIC DNA]</scope>
    <source>
        <strain evidence="3">m07a</strain>
    </source>
</reference>
<dbReference type="PROSITE" id="PS51781">
    <property type="entry name" value="SH3B"/>
    <property type="match status" value="1"/>
</dbReference>
<dbReference type="InterPro" id="IPR052354">
    <property type="entry name" value="Cell_Wall_Dynamics_Protein"/>
</dbReference>
<sequence length="143" mass="16912">MIGHIKRTIIFFYLIINLNKKRHCVKLRRMELYKNPMRSIMKKMIVFFVFGFFFLTTTASQATTAIVTRNLNLRAGPSIHYTLRGFIPAGHLITVYSCRNNWCQINYDSRTGWVSSRYLSFKNGNDLYYTYTIPSSSTTYYHY</sequence>
<feature type="domain" description="SH3b" evidence="1">
    <location>
        <begin position="62"/>
        <end position="123"/>
    </location>
</feature>
<dbReference type="EMBL" id="AGWC01000005">
    <property type="protein sequence ID" value="ENN90938.1"/>
    <property type="molecule type" value="Genomic_DNA"/>
</dbReference>
<dbReference type="AlphaFoldDB" id="N6UL39"/>
<evidence type="ECO:0000313" key="2">
    <source>
        <dbReference type="EMBL" id="ENN90938.1"/>
    </source>
</evidence>
<proteinExistence type="predicted"/>
<comment type="caution">
    <text evidence="2">The sequence shown here is derived from an EMBL/GenBank/DDBJ whole genome shotgun (WGS) entry which is preliminary data.</text>
</comment>
<dbReference type="InterPro" id="IPR003646">
    <property type="entry name" value="SH3-like_bac-type"/>
</dbReference>
<keyword evidence="3" id="KW-1185">Reference proteome</keyword>
<gene>
    <name evidence="2" type="ORF">m07a_09390</name>
</gene>
<dbReference type="Proteomes" id="UP000014242">
    <property type="component" value="Unassembled WGS sequence"/>
</dbReference>
<dbReference type="Gene3D" id="2.30.30.40">
    <property type="entry name" value="SH3 Domains"/>
    <property type="match status" value="1"/>
</dbReference>
<protein>
    <recommendedName>
        <fullName evidence="1">SH3b domain-containing protein</fullName>
    </recommendedName>
</protein>
<dbReference type="HOGENOM" id="CLU_145239_0_0_5"/>
<evidence type="ECO:0000259" key="1">
    <source>
        <dbReference type="PROSITE" id="PS51781"/>
    </source>
</evidence>
<organism evidence="2 3">
    <name type="scientific">Bartonella schoenbuchensis m07a</name>
    <dbReference type="NCBI Taxonomy" id="1094496"/>
    <lineage>
        <taxon>Bacteria</taxon>
        <taxon>Pseudomonadati</taxon>
        <taxon>Pseudomonadota</taxon>
        <taxon>Alphaproteobacteria</taxon>
        <taxon>Hyphomicrobiales</taxon>
        <taxon>Bartonellaceae</taxon>
        <taxon>Bartonella</taxon>
    </lineage>
</organism>
<dbReference type="PANTHER" id="PTHR34408:SF1">
    <property type="entry name" value="GLYCOSYL HYDROLASE FAMILY 19 DOMAIN-CONTAINING PROTEIN HI_1415"/>
    <property type="match status" value="1"/>
</dbReference>
<dbReference type="eggNOG" id="COG4991">
    <property type="taxonomic scope" value="Bacteria"/>
</dbReference>
<name>N6UL39_9HYPH</name>